<dbReference type="RefSeq" id="XP_052130804.1">
    <property type="nucleotide sequence ID" value="XM_052274844.1"/>
</dbReference>
<dbReference type="GeneID" id="127751371"/>
<feature type="compositionally biased region" description="Acidic residues" evidence="1">
    <location>
        <begin position="1"/>
        <end position="31"/>
    </location>
</feature>
<evidence type="ECO:0000256" key="1">
    <source>
        <dbReference type="SAM" id="MobiDB-lite"/>
    </source>
</evidence>
<reference evidence="3" key="1">
    <citation type="submission" date="2025-08" db="UniProtKB">
        <authorList>
            <consortium name="RefSeq"/>
        </authorList>
    </citation>
    <scope>IDENTIFICATION</scope>
    <source>
        <tissue evidence="3">Whole organism</tissue>
    </source>
</reference>
<protein>
    <submittedName>
        <fullName evidence="3">Uncharacterized protein LOC127751371</fullName>
    </submittedName>
</protein>
<proteinExistence type="predicted"/>
<evidence type="ECO:0000313" key="3">
    <source>
        <dbReference type="RefSeq" id="XP_052130804.1"/>
    </source>
</evidence>
<gene>
    <name evidence="3" type="primary">LOC127751371</name>
</gene>
<evidence type="ECO:0000313" key="2">
    <source>
        <dbReference type="Proteomes" id="UP000504606"/>
    </source>
</evidence>
<organism evidence="2 3">
    <name type="scientific">Frankliniella occidentalis</name>
    <name type="common">Western flower thrips</name>
    <name type="synonym">Euthrips occidentalis</name>
    <dbReference type="NCBI Taxonomy" id="133901"/>
    <lineage>
        <taxon>Eukaryota</taxon>
        <taxon>Metazoa</taxon>
        <taxon>Ecdysozoa</taxon>
        <taxon>Arthropoda</taxon>
        <taxon>Hexapoda</taxon>
        <taxon>Insecta</taxon>
        <taxon>Pterygota</taxon>
        <taxon>Neoptera</taxon>
        <taxon>Paraneoptera</taxon>
        <taxon>Thysanoptera</taxon>
        <taxon>Terebrantia</taxon>
        <taxon>Thripoidea</taxon>
        <taxon>Thripidae</taxon>
        <taxon>Frankliniella</taxon>
    </lineage>
</organism>
<dbReference type="Proteomes" id="UP000504606">
    <property type="component" value="Unplaced"/>
</dbReference>
<dbReference type="AlphaFoldDB" id="A0A9C6X7X6"/>
<keyword evidence="2" id="KW-1185">Reference proteome</keyword>
<dbReference type="KEGG" id="foc:127751371"/>
<feature type="region of interest" description="Disordered" evidence="1">
    <location>
        <begin position="1"/>
        <end position="76"/>
    </location>
</feature>
<sequence>MNVDEILDEQAEDDPVFEFDDDEVEEAEAEEVAASGKRKSWARDRTPEYKRKRRGGDAKKKSKETPDPSPSKPFKSKKVLVHKLAKNSEGMLRNVCQNFVKPVLLSHIKKVEFANASNMMPLEQVFLGPEVSDILDKIHLKIDPNARPADVQAQAEQKRANDIKVFRLRCLDFYTTAAKELRDLAPL</sequence>
<feature type="compositionally biased region" description="Basic and acidic residues" evidence="1">
    <location>
        <begin position="41"/>
        <end position="66"/>
    </location>
</feature>
<accession>A0A9C6X7X6</accession>
<name>A0A9C6X7X6_FRAOC</name>